<gene>
    <name evidence="2" type="ORF">BOW53_00385</name>
</gene>
<keyword evidence="3" id="KW-1185">Reference proteome</keyword>
<dbReference type="Pfam" id="PF13469">
    <property type="entry name" value="Sulfotransfer_3"/>
    <property type="match status" value="1"/>
</dbReference>
<organism evidence="2 3">
    <name type="scientific">Solemya pervernicosa gill symbiont</name>
    <dbReference type="NCBI Taxonomy" id="642797"/>
    <lineage>
        <taxon>Bacteria</taxon>
        <taxon>Pseudomonadati</taxon>
        <taxon>Pseudomonadota</taxon>
        <taxon>Gammaproteobacteria</taxon>
        <taxon>sulfur-oxidizing symbionts</taxon>
    </lineage>
</organism>
<sequence>MNPRCRYSEQEIIKRISSWCLKNTTASLSTEIEADTLFFEVDERWEHRLILWREINPFVKEHIGVSDLYPDELNARLTIRQLAKQLTSTPLETEQPPHSDHFPENKIKDPTLFILGVPRSGTTLFRTLLTGHPLLNAPPELHLLGYNTMKARERKIVDAGPMWKLYGLAQTLAEQLNMSIGEAFIYVSNLTYRDIPIHKLYQLIHSTSSKPILIDKTPSYIRNINIIASAERIFEEPKYIHLVRHPCAVTDSMMRLKEADVLFQNLDTFHDMENMWLERNRTAIAFLETIPGKRKFLIRYEDLIQNTEQKMHELCNFIGINFSEAMLTPYSGNRLIDGIGDPNLKTRNNVDHTLVDAWRARVDTRHLSDDSRELAIHFGYQL</sequence>
<dbReference type="Proteomes" id="UP000191110">
    <property type="component" value="Unassembled WGS sequence"/>
</dbReference>
<dbReference type="Gene3D" id="3.40.50.300">
    <property type="entry name" value="P-loop containing nucleotide triphosphate hydrolases"/>
    <property type="match status" value="1"/>
</dbReference>
<keyword evidence="1" id="KW-0808">Transferase</keyword>
<dbReference type="PANTHER" id="PTHR12788:SF10">
    <property type="entry name" value="PROTEIN-TYROSINE SULFOTRANSFERASE"/>
    <property type="match status" value="1"/>
</dbReference>
<dbReference type="PANTHER" id="PTHR12788">
    <property type="entry name" value="PROTEIN-TYROSINE SULFOTRANSFERASE 2"/>
    <property type="match status" value="1"/>
</dbReference>
<protein>
    <recommendedName>
        <fullName evidence="4">Sulfotransferase family protein</fullName>
    </recommendedName>
</protein>
<reference evidence="2 3" key="1">
    <citation type="submission" date="2016-11" db="EMBL/GenBank/DDBJ databases">
        <title>Mixed transmission modes and dynamic genome evolution in an obligate animal-bacterial symbiosis.</title>
        <authorList>
            <person name="Russell S.L."/>
            <person name="Corbett-Detig R.B."/>
            <person name="Cavanaugh C.M."/>
        </authorList>
    </citation>
    <scope>NUCLEOTIDE SEQUENCE [LARGE SCALE GENOMIC DNA]</scope>
    <source>
        <strain evidence="2">Sveles-Q1</strain>
    </source>
</reference>
<evidence type="ECO:0000313" key="3">
    <source>
        <dbReference type="Proteomes" id="UP000191110"/>
    </source>
</evidence>
<accession>A0A1T2LBF4</accession>
<name>A0A1T2LBF4_9GAMM</name>
<dbReference type="EMBL" id="MPRL01000001">
    <property type="protein sequence ID" value="OOZ42332.1"/>
    <property type="molecule type" value="Genomic_DNA"/>
</dbReference>
<evidence type="ECO:0000256" key="1">
    <source>
        <dbReference type="ARBA" id="ARBA00022679"/>
    </source>
</evidence>
<comment type="caution">
    <text evidence="2">The sequence shown here is derived from an EMBL/GenBank/DDBJ whole genome shotgun (WGS) entry which is preliminary data.</text>
</comment>
<evidence type="ECO:0000313" key="2">
    <source>
        <dbReference type="EMBL" id="OOZ42332.1"/>
    </source>
</evidence>
<dbReference type="RefSeq" id="WP_078482091.1">
    <property type="nucleotide sequence ID" value="NZ_MPRL01000001.1"/>
</dbReference>
<dbReference type="InterPro" id="IPR026634">
    <property type="entry name" value="TPST-like"/>
</dbReference>
<dbReference type="SUPFAM" id="SSF52540">
    <property type="entry name" value="P-loop containing nucleoside triphosphate hydrolases"/>
    <property type="match status" value="1"/>
</dbReference>
<dbReference type="AlphaFoldDB" id="A0A1T2LBF4"/>
<dbReference type="InterPro" id="IPR027417">
    <property type="entry name" value="P-loop_NTPase"/>
</dbReference>
<proteinExistence type="predicted"/>
<evidence type="ECO:0008006" key="4">
    <source>
        <dbReference type="Google" id="ProtNLM"/>
    </source>
</evidence>
<dbReference type="GO" id="GO:0008476">
    <property type="term" value="F:protein-tyrosine sulfotransferase activity"/>
    <property type="evidence" value="ECO:0007669"/>
    <property type="project" value="InterPro"/>
</dbReference>
<dbReference type="OrthoDB" id="396512at2"/>